<dbReference type="InterPro" id="IPR012296">
    <property type="entry name" value="Nuclease_put_TT1808"/>
</dbReference>
<dbReference type="PANTHER" id="PTHR36558:SF1">
    <property type="entry name" value="RESTRICTION ENDONUCLEASE DOMAIN-CONTAINING PROTEIN-RELATED"/>
    <property type="match status" value="1"/>
</dbReference>
<accession>A0ABR8E7F4</accession>
<feature type="domain" description="Putative restriction endonuclease" evidence="1">
    <location>
        <begin position="14"/>
        <end position="173"/>
    </location>
</feature>
<keyword evidence="2" id="KW-0540">Nuclease</keyword>
<dbReference type="Pfam" id="PF05685">
    <property type="entry name" value="Uma2"/>
    <property type="match status" value="1"/>
</dbReference>
<dbReference type="RefSeq" id="WP_054464711.1">
    <property type="nucleotide sequence ID" value="NZ_JACJSK010000002.1"/>
</dbReference>
<dbReference type="Proteomes" id="UP000641954">
    <property type="component" value="Unassembled WGS sequence"/>
</dbReference>
<protein>
    <submittedName>
        <fullName evidence="2">Uma2 family endonuclease</fullName>
    </submittedName>
</protein>
<dbReference type="InterPro" id="IPR011335">
    <property type="entry name" value="Restrct_endonuc-II-like"/>
</dbReference>
<dbReference type="SUPFAM" id="SSF52980">
    <property type="entry name" value="Restriction endonuclease-like"/>
    <property type="match status" value="1"/>
</dbReference>
<gene>
    <name evidence="2" type="ORF">H6G72_01780</name>
</gene>
<comment type="caution">
    <text evidence="2">The sequence shown here is derived from an EMBL/GenBank/DDBJ whole genome shotgun (WGS) entry which is preliminary data.</text>
</comment>
<keyword evidence="2" id="KW-0255">Endonuclease</keyword>
<name>A0ABR8E7F4_9CYAN</name>
<dbReference type="PANTHER" id="PTHR36558">
    <property type="entry name" value="GLR1098 PROTEIN"/>
    <property type="match status" value="1"/>
</dbReference>
<keyword evidence="2" id="KW-0378">Hydrolase</keyword>
<dbReference type="CDD" id="cd06260">
    <property type="entry name" value="DUF820-like"/>
    <property type="match status" value="1"/>
</dbReference>
<evidence type="ECO:0000313" key="2">
    <source>
        <dbReference type="EMBL" id="MBD2542618.1"/>
    </source>
</evidence>
<evidence type="ECO:0000313" key="3">
    <source>
        <dbReference type="Proteomes" id="UP000641954"/>
    </source>
</evidence>
<reference evidence="2 3" key="1">
    <citation type="journal article" date="2020" name="ISME J.">
        <title>Comparative genomics reveals insights into cyanobacterial evolution and habitat adaptation.</title>
        <authorList>
            <person name="Chen M.Y."/>
            <person name="Teng W.K."/>
            <person name="Zhao L."/>
            <person name="Hu C.X."/>
            <person name="Zhou Y.K."/>
            <person name="Han B.P."/>
            <person name="Song L.R."/>
            <person name="Shu W.S."/>
        </authorList>
    </citation>
    <scope>NUCLEOTIDE SEQUENCE [LARGE SCALE GENOMIC DNA]</scope>
    <source>
        <strain evidence="2 3">FACHB-1370</strain>
    </source>
</reference>
<evidence type="ECO:0000259" key="1">
    <source>
        <dbReference type="Pfam" id="PF05685"/>
    </source>
</evidence>
<dbReference type="EMBL" id="JACJSK010000002">
    <property type="protein sequence ID" value="MBD2542618.1"/>
    <property type="molecule type" value="Genomic_DNA"/>
</dbReference>
<keyword evidence="3" id="KW-1185">Reference proteome</keyword>
<dbReference type="InterPro" id="IPR008538">
    <property type="entry name" value="Uma2"/>
</dbReference>
<proteinExistence type="predicted"/>
<organism evidence="2 3">
    <name type="scientific">Planktothricoides raciborskii FACHB-1370</name>
    <dbReference type="NCBI Taxonomy" id="2949576"/>
    <lineage>
        <taxon>Bacteria</taxon>
        <taxon>Bacillati</taxon>
        <taxon>Cyanobacteriota</taxon>
        <taxon>Cyanophyceae</taxon>
        <taxon>Oscillatoriophycideae</taxon>
        <taxon>Oscillatoriales</taxon>
        <taxon>Oscillatoriaceae</taxon>
        <taxon>Planktothricoides</taxon>
    </lineage>
</organism>
<dbReference type="Gene3D" id="3.90.1570.10">
    <property type="entry name" value="tt1808, chain A"/>
    <property type="match status" value="1"/>
</dbReference>
<sequence>MIAQTEIKKRHYTPEEYLALEATAEFKSEYHDGEIIPMTGGTTNHNQIIINLIANFKSPLQQQNCRLFTSDVRLGLPRHRRYVYPDVMIIEGKPVYEGTGKTTVTNPLVIVEVLSESTRNYDKGDKFYYYRSIPEFREYILIDQYNYYVEKYAKTAENQWLLTEYEGPDAVLAMTAVALEIPFLDLYEGVEFEIIEPAFLDPESGFLE</sequence>
<dbReference type="GO" id="GO:0004519">
    <property type="term" value="F:endonuclease activity"/>
    <property type="evidence" value="ECO:0007669"/>
    <property type="project" value="UniProtKB-KW"/>
</dbReference>